<feature type="non-terminal residue" evidence="2">
    <location>
        <position position="80"/>
    </location>
</feature>
<name>A0AAD9PUD2_ACRCE</name>
<evidence type="ECO:0000313" key="3">
    <source>
        <dbReference type="Proteomes" id="UP001249851"/>
    </source>
</evidence>
<dbReference type="EMBL" id="JARQWQ010000128">
    <property type="protein sequence ID" value="KAK2549266.1"/>
    <property type="molecule type" value="Genomic_DNA"/>
</dbReference>
<organism evidence="2 3">
    <name type="scientific">Acropora cervicornis</name>
    <name type="common">Staghorn coral</name>
    <dbReference type="NCBI Taxonomy" id="6130"/>
    <lineage>
        <taxon>Eukaryota</taxon>
        <taxon>Metazoa</taxon>
        <taxon>Cnidaria</taxon>
        <taxon>Anthozoa</taxon>
        <taxon>Hexacorallia</taxon>
        <taxon>Scleractinia</taxon>
        <taxon>Astrocoeniina</taxon>
        <taxon>Acroporidae</taxon>
        <taxon>Acropora</taxon>
    </lineage>
</organism>
<evidence type="ECO:0000256" key="1">
    <source>
        <dbReference type="SAM" id="MobiDB-lite"/>
    </source>
</evidence>
<dbReference type="AlphaFoldDB" id="A0AAD9PUD2"/>
<reference evidence="2" key="2">
    <citation type="journal article" date="2023" name="Science">
        <title>Genomic signatures of disease resistance in endangered staghorn corals.</title>
        <authorList>
            <person name="Vollmer S.V."/>
            <person name="Selwyn J.D."/>
            <person name="Despard B.A."/>
            <person name="Roesel C.L."/>
        </authorList>
    </citation>
    <scope>NUCLEOTIDE SEQUENCE</scope>
    <source>
        <strain evidence="2">K2</strain>
    </source>
</reference>
<proteinExistence type="predicted"/>
<keyword evidence="3" id="KW-1185">Reference proteome</keyword>
<reference evidence="2" key="1">
    <citation type="journal article" date="2023" name="G3 (Bethesda)">
        <title>Whole genome assembly and annotation of the endangered Caribbean coral Acropora cervicornis.</title>
        <authorList>
            <person name="Selwyn J.D."/>
            <person name="Vollmer S.V."/>
        </authorList>
    </citation>
    <scope>NUCLEOTIDE SEQUENCE</scope>
    <source>
        <strain evidence="2">K2</strain>
    </source>
</reference>
<comment type="caution">
    <text evidence="2">The sequence shown here is derived from an EMBL/GenBank/DDBJ whole genome shotgun (WGS) entry which is preliminary data.</text>
</comment>
<dbReference type="Proteomes" id="UP001249851">
    <property type="component" value="Unassembled WGS sequence"/>
</dbReference>
<feature type="region of interest" description="Disordered" evidence="1">
    <location>
        <begin position="1"/>
        <end position="28"/>
    </location>
</feature>
<sequence length="80" mass="8913">PKDVGPEYYVKDPQLGVGPGKPRTLNPKETEAGICRTPPGTFIQDIPSLFQVWSSRKVVDDTMPQDFKNKYPNTQIPGLL</sequence>
<accession>A0AAD9PUD2</accession>
<evidence type="ECO:0000313" key="2">
    <source>
        <dbReference type="EMBL" id="KAK2549266.1"/>
    </source>
</evidence>
<gene>
    <name evidence="2" type="ORF">P5673_030242</name>
</gene>
<protein>
    <submittedName>
        <fullName evidence="2">Uncharacterized protein</fullName>
    </submittedName>
</protein>